<feature type="region of interest" description="Disordered" evidence="1">
    <location>
        <begin position="146"/>
        <end position="168"/>
    </location>
</feature>
<organism evidence="3 4">
    <name type="scientific">Chrysochromulina tobinii</name>
    <dbReference type="NCBI Taxonomy" id="1460289"/>
    <lineage>
        <taxon>Eukaryota</taxon>
        <taxon>Haptista</taxon>
        <taxon>Haptophyta</taxon>
        <taxon>Prymnesiophyceae</taxon>
        <taxon>Prymnesiales</taxon>
        <taxon>Chrysochromulinaceae</taxon>
        <taxon>Chrysochromulina</taxon>
    </lineage>
</organism>
<accession>A0A0M0K8R0</accession>
<dbReference type="CDD" id="cd23818">
    <property type="entry name" value="RWD_RNF25"/>
    <property type="match status" value="1"/>
</dbReference>
<protein>
    <submittedName>
        <fullName evidence="3">Eukaryotic translation initiation factor 2-alpha kinase 4 isoform 1</fullName>
    </submittedName>
</protein>
<keyword evidence="3" id="KW-0418">Kinase</keyword>
<dbReference type="GO" id="GO:0003743">
    <property type="term" value="F:translation initiation factor activity"/>
    <property type="evidence" value="ECO:0007669"/>
    <property type="project" value="UniProtKB-KW"/>
</dbReference>
<evidence type="ECO:0000256" key="1">
    <source>
        <dbReference type="SAM" id="MobiDB-lite"/>
    </source>
</evidence>
<keyword evidence="3" id="KW-0808">Transferase</keyword>
<dbReference type="GO" id="GO:0016301">
    <property type="term" value="F:kinase activity"/>
    <property type="evidence" value="ECO:0007669"/>
    <property type="project" value="UniProtKB-KW"/>
</dbReference>
<keyword evidence="3" id="KW-0396">Initiation factor</keyword>
<dbReference type="InterPro" id="IPR016135">
    <property type="entry name" value="UBQ-conjugating_enzyme/RWD"/>
</dbReference>
<evidence type="ECO:0000313" key="4">
    <source>
        <dbReference type="Proteomes" id="UP000037460"/>
    </source>
</evidence>
<keyword evidence="4" id="KW-1185">Reference proteome</keyword>
<dbReference type="Gene3D" id="3.10.110.10">
    <property type="entry name" value="Ubiquitin Conjugating Enzyme"/>
    <property type="match status" value="1"/>
</dbReference>
<name>A0A0M0K8R0_9EUKA</name>
<comment type="caution">
    <text evidence="3">The sequence shown here is derived from an EMBL/GenBank/DDBJ whole genome shotgun (WGS) entry which is preliminary data.</text>
</comment>
<dbReference type="EMBL" id="JWZX01000943">
    <property type="protein sequence ID" value="KOO35215.1"/>
    <property type="molecule type" value="Genomic_DNA"/>
</dbReference>
<dbReference type="PROSITE" id="PS50908">
    <property type="entry name" value="RWD"/>
    <property type="match status" value="1"/>
</dbReference>
<dbReference type="Proteomes" id="UP000037460">
    <property type="component" value="Unassembled WGS sequence"/>
</dbReference>
<proteinExistence type="predicted"/>
<dbReference type="SMART" id="SM00591">
    <property type="entry name" value="RWD"/>
    <property type="match status" value="1"/>
</dbReference>
<dbReference type="Pfam" id="PF05773">
    <property type="entry name" value="RWD"/>
    <property type="match status" value="1"/>
</dbReference>
<evidence type="ECO:0000259" key="2">
    <source>
        <dbReference type="PROSITE" id="PS50908"/>
    </source>
</evidence>
<gene>
    <name evidence="3" type="ORF">Ctob_014203</name>
</gene>
<reference evidence="4" key="1">
    <citation type="journal article" date="2015" name="PLoS Genet.">
        <title>Genome Sequence and Transcriptome Analyses of Chrysochromulina tobin: Metabolic Tools for Enhanced Algal Fitness in the Prominent Order Prymnesiales (Haptophyceae).</title>
        <authorList>
            <person name="Hovde B.T."/>
            <person name="Deodato C.R."/>
            <person name="Hunsperger H.M."/>
            <person name="Ryken S.A."/>
            <person name="Yost W."/>
            <person name="Jha R.K."/>
            <person name="Patterson J."/>
            <person name="Monnat R.J. Jr."/>
            <person name="Barlow S.B."/>
            <person name="Starkenburg S.R."/>
            <person name="Cattolico R.A."/>
        </authorList>
    </citation>
    <scope>NUCLEOTIDE SEQUENCE</scope>
    <source>
        <strain evidence="4">CCMP291</strain>
    </source>
</reference>
<sequence>MPKKKKAAAAQQEDSFDPHRECEEELLVVQSIFMDEASVADGEHGKVVGLKLLPCPNRLPGEENHCEALLEAHLPPSYPILPPRLQLTPVRGLRVAEVEELRAQLAEHVAANAGYPQLMGLAELARGFLIEHNQTPSSYEEMLRRADAHTKARRDAATGASSALGSAEEAGNVHASTLAGSPAHVAGAASAEMSLAERGRLLPLEAVPATALAVEALAPSRAAHLPRAVHLPRALRLPRAASAIDCN</sequence>
<feature type="compositionally biased region" description="Low complexity" evidence="1">
    <location>
        <begin position="157"/>
        <end position="168"/>
    </location>
</feature>
<evidence type="ECO:0000313" key="3">
    <source>
        <dbReference type="EMBL" id="KOO35215.1"/>
    </source>
</evidence>
<dbReference type="SUPFAM" id="SSF54495">
    <property type="entry name" value="UBC-like"/>
    <property type="match status" value="1"/>
</dbReference>
<dbReference type="AlphaFoldDB" id="A0A0M0K8R0"/>
<feature type="domain" description="RWD" evidence="2">
    <location>
        <begin position="24"/>
        <end position="132"/>
    </location>
</feature>
<dbReference type="InterPro" id="IPR006575">
    <property type="entry name" value="RWD_dom"/>
</dbReference>
<keyword evidence="3" id="KW-0648">Protein biosynthesis</keyword>
<feature type="compositionally biased region" description="Basic and acidic residues" evidence="1">
    <location>
        <begin position="146"/>
        <end position="156"/>
    </location>
</feature>